<feature type="domain" description="Lnb N-terminal periplasmic" evidence="2">
    <location>
        <begin position="125"/>
        <end position="285"/>
    </location>
</feature>
<keyword evidence="1" id="KW-0812">Transmembrane</keyword>
<evidence type="ECO:0000259" key="2">
    <source>
        <dbReference type="Pfam" id="PF13387"/>
    </source>
</evidence>
<dbReference type="RefSeq" id="WP_114803724.1">
    <property type="nucleotide sequence ID" value="NZ_QQAV01000007.1"/>
</dbReference>
<gene>
    <name evidence="3" type="ORF">DFR41_107166</name>
</gene>
<feature type="transmembrane region" description="Helical" evidence="1">
    <location>
        <begin position="66"/>
        <end position="83"/>
    </location>
</feature>
<sequence>MRRLLVGTGRGLLVLVLLLTGLWSALALYYRLPLPEGGRIAAAVVWGAAVLAVIGRPWRPFHGRALAAYVLAFALLLVWWGRIAPSDTRDWADDVARHIEPSVAGSIVTLRNVRNFDWRSDDDYTVRWETRQYDLDRLRSVDMALSYWMGPAIAHTLVSFGLDDGQGGTRYLVFSVEIRKERGESFSAVAGFFKQFELALVAADERDVLRVRTNVRGEDVYLYRVAMPPAAMRSLFLAYLDQSTTLAAHPRFYSTLTANCTTIVFDMARRIVGGLPLDWRLLASGYLPEYLKSIDGLAAKADLETLRAAGRITERAKAADADPRFSQAIRHGIPGMEAAR</sequence>
<evidence type="ECO:0000313" key="3">
    <source>
        <dbReference type="EMBL" id="RDI22763.1"/>
    </source>
</evidence>
<dbReference type="Proteomes" id="UP000255265">
    <property type="component" value="Unassembled WGS sequence"/>
</dbReference>
<reference evidence="3 4" key="1">
    <citation type="submission" date="2018-07" db="EMBL/GenBank/DDBJ databases">
        <title>Genomic Encyclopedia of Type Strains, Phase IV (KMG-IV): sequencing the most valuable type-strain genomes for metagenomic binning, comparative biology and taxonomic classification.</title>
        <authorList>
            <person name="Goeker M."/>
        </authorList>
    </citation>
    <scope>NUCLEOTIDE SEQUENCE [LARGE SCALE GENOMIC DNA]</scope>
    <source>
        <strain evidence="3 4">DSM 21352</strain>
    </source>
</reference>
<dbReference type="Pfam" id="PF13387">
    <property type="entry name" value="Lnb_N"/>
    <property type="match status" value="1"/>
</dbReference>
<comment type="caution">
    <text evidence="3">The sequence shown here is derived from an EMBL/GenBank/DDBJ whole genome shotgun (WGS) entry which is preliminary data.</text>
</comment>
<accession>A0A370FBE9</accession>
<dbReference type="EMBL" id="QQAV01000007">
    <property type="protein sequence ID" value="RDI22763.1"/>
    <property type="molecule type" value="Genomic_DNA"/>
</dbReference>
<evidence type="ECO:0000313" key="4">
    <source>
        <dbReference type="Proteomes" id="UP000255265"/>
    </source>
</evidence>
<dbReference type="InterPro" id="IPR025178">
    <property type="entry name" value="Lnb_N"/>
</dbReference>
<keyword evidence="4" id="KW-1185">Reference proteome</keyword>
<protein>
    <submittedName>
        <fullName evidence="3">Uncharacterized protein DUF4105</fullName>
    </submittedName>
</protein>
<dbReference type="OrthoDB" id="274718at2"/>
<proteinExistence type="predicted"/>
<name>A0A370FBE9_9BURK</name>
<keyword evidence="1" id="KW-0472">Membrane</keyword>
<dbReference type="AlphaFoldDB" id="A0A370FBE9"/>
<evidence type="ECO:0000256" key="1">
    <source>
        <dbReference type="SAM" id="Phobius"/>
    </source>
</evidence>
<feature type="transmembrane region" description="Helical" evidence="1">
    <location>
        <begin position="37"/>
        <end position="54"/>
    </location>
</feature>
<keyword evidence="1" id="KW-1133">Transmembrane helix</keyword>
<organism evidence="3 4">
    <name type="scientific">Pseudacidovorax intermedius</name>
    <dbReference type="NCBI Taxonomy" id="433924"/>
    <lineage>
        <taxon>Bacteria</taxon>
        <taxon>Pseudomonadati</taxon>
        <taxon>Pseudomonadota</taxon>
        <taxon>Betaproteobacteria</taxon>
        <taxon>Burkholderiales</taxon>
        <taxon>Comamonadaceae</taxon>
        <taxon>Pseudacidovorax</taxon>
    </lineage>
</organism>